<name>A0A0N1FG89_9HYPH</name>
<dbReference type="Proteomes" id="UP000037822">
    <property type="component" value="Unassembled WGS sequence"/>
</dbReference>
<dbReference type="InterPro" id="IPR014500">
    <property type="entry name" value="UCP019307_cupin"/>
</dbReference>
<dbReference type="SUPFAM" id="SSF51182">
    <property type="entry name" value="RmlC-like cupins"/>
    <property type="match status" value="1"/>
</dbReference>
<comment type="caution">
    <text evidence="1">The sequence shown here is derived from an EMBL/GenBank/DDBJ whole genome shotgun (WGS) entry which is preliminary data.</text>
</comment>
<sequence>MSDATTTAIHLEARGFVPNNPRLPVLIYAQAFAPDADLASIMEKRFDDNGWPPQWRDGLYDFDHYHSRGHEVLGIAAGAAELVLGGDGGRRIAVKAGDVLLLPAGTGHRRIEQSRDLLVVGAYPPGQSGDIIREAPTPAMRQQIAFLPFPLVDPVLGRDGPLLRLWPDTVVSKS</sequence>
<dbReference type="RefSeq" id="WP_054210162.1">
    <property type="nucleotide sequence ID" value="NZ_LGSZ01000048.1"/>
</dbReference>
<organism evidence="1 2">
    <name type="scientific">Bosea vaviloviae</name>
    <dbReference type="NCBI Taxonomy" id="1526658"/>
    <lineage>
        <taxon>Bacteria</taxon>
        <taxon>Pseudomonadati</taxon>
        <taxon>Pseudomonadota</taxon>
        <taxon>Alphaproteobacteria</taxon>
        <taxon>Hyphomicrobiales</taxon>
        <taxon>Boseaceae</taxon>
        <taxon>Bosea</taxon>
    </lineage>
</organism>
<protein>
    <submittedName>
        <fullName evidence="1">Cupin</fullName>
    </submittedName>
</protein>
<reference evidence="1 2" key="1">
    <citation type="submission" date="2015-07" db="EMBL/GenBank/DDBJ databases">
        <title>Whole genome sequencing of Bosea vaviloviae isolated from cave pool.</title>
        <authorList>
            <person name="Tan N.E.H."/>
            <person name="Lee Y.P."/>
            <person name="Gan H.M."/>
            <person name="Barton H."/>
            <person name="Savka M.A."/>
        </authorList>
    </citation>
    <scope>NUCLEOTIDE SEQUENCE [LARGE SCALE GENOMIC DNA]</scope>
    <source>
        <strain evidence="1 2">SD260</strain>
    </source>
</reference>
<dbReference type="PANTHER" id="PTHR36448">
    <property type="entry name" value="BLR7373 PROTEIN"/>
    <property type="match status" value="1"/>
</dbReference>
<accession>A0A0N1FG89</accession>
<dbReference type="CDD" id="cd02219">
    <property type="entry name" value="cupin_YjlB-like"/>
    <property type="match status" value="1"/>
</dbReference>
<dbReference type="InterPro" id="IPR011051">
    <property type="entry name" value="RmlC_Cupin_sf"/>
</dbReference>
<evidence type="ECO:0000313" key="1">
    <source>
        <dbReference type="EMBL" id="KPH79507.1"/>
    </source>
</evidence>
<dbReference type="PIRSF" id="PIRSF019307">
    <property type="entry name" value="UCP019307"/>
    <property type="match status" value="1"/>
</dbReference>
<dbReference type="AlphaFoldDB" id="A0A0N1FG89"/>
<gene>
    <name evidence="1" type="ORF">AE618_16500</name>
</gene>
<dbReference type="InterPro" id="IPR014710">
    <property type="entry name" value="RmlC-like_jellyroll"/>
</dbReference>
<dbReference type="InterPro" id="IPR047121">
    <property type="entry name" value="YjiB-like"/>
</dbReference>
<dbReference type="EMBL" id="LGSZ01000048">
    <property type="protein sequence ID" value="KPH79507.1"/>
    <property type="molecule type" value="Genomic_DNA"/>
</dbReference>
<evidence type="ECO:0000313" key="2">
    <source>
        <dbReference type="Proteomes" id="UP000037822"/>
    </source>
</evidence>
<proteinExistence type="predicted"/>
<dbReference type="PANTHER" id="PTHR36448:SF2">
    <property type="entry name" value="CUPIN TYPE-1 DOMAIN-CONTAINING PROTEIN"/>
    <property type="match status" value="1"/>
</dbReference>
<dbReference type="Gene3D" id="2.60.120.10">
    <property type="entry name" value="Jelly Rolls"/>
    <property type="match status" value="1"/>
</dbReference>
<dbReference type="PATRIC" id="fig|1526658.3.peg.46"/>
<keyword evidence="2" id="KW-1185">Reference proteome</keyword>